<dbReference type="InterPro" id="IPR028098">
    <property type="entry name" value="Glyco_trans_4-like_N"/>
</dbReference>
<evidence type="ECO:0000259" key="3">
    <source>
        <dbReference type="Pfam" id="PF00534"/>
    </source>
</evidence>
<evidence type="ECO:0000256" key="2">
    <source>
        <dbReference type="ARBA" id="ARBA00022679"/>
    </source>
</evidence>
<feature type="domain" description="Glycosyltransferase subfamily 4-like N-terminal" evidence="4">
    <location>
        <begin position="14"/>
        <end position="176"/>
    </location>
</feature>
<dbReference type="SUPFAM" id="SSF53756">
    <property type="entry name" value="UDP-Glycosyltransferase/glycogen phosphorylase"/>
    <property type="match status" value="1"/>
</dbReference>
<keyword evidence="2 5" id="KW-0808">Transferase</keyword>
<organism evidence="5 6">
    <name type="scientific">Eiseniibacteriota bacterium</name>
    <dbReference type="NCBI Taxonomy" id="2212470"/>
    <lineage>
        <taxon>Bacteria</taxon>
        <taxon>Candidatus Eiseniibacteriota</taxon>
    </lineage>
</organism>
<accession>A0A7Y2H156</accession>
<dbReference type="Pfam" id="PF00534">
    <property type="entry name" value="Glycos_transf_1"/>
    <property type="match status" value="1"/>
</dbReference>
<evidence type="ECO:0000259" key="4">
    <source>
        <dbReference type="Pfam" id="PF13439"/>
    </source>
</evidence>
<dbReference type="PANTHER" id="PTHR12526:SF510">
    <property type="entry name" value="D-INOSITOL 3-PHOSPHATE GLYCOSYLTRANSFERASE"/>
    <property type="match status" value="1"/>
</dbReference>
<dbReference type="EMBL" id="JABDJR010000092">
    <property type="protein sequence ID" value="NNF05630.1"/>
    <property type="molecule type" value="Genomic_DNA"/>
</dbReference>
<dbReference type="Proteomes" id="UP000547674">
    <property type="component" value="Unassembled WGS sequence"/>
</dbReference>
<dbReference type="AlphaFoldDB" id="A0A7Y2H156"/>
<proteinExistence type="predicted"/>
<gene>
    <name evidence="5" type="ORF">HKN21_02605</name>
</gene>
<evidence type="ECO:0000313" key="6">
    <source>
        <dbReference type="Proteomes" id="UP000547674"/>
    </source>
</evidence>
<name>A0A7Y2H156_UNCEI</name>
<feature type="domain" description="Glycosyl transferase family 1" evidence="3">
    <location>
        <begin position="187"/>
        <end position="344"/>
    </location>
</feature>
<dbReference type="Gene3D" id="3.40.50.2000">
    <property type="entry name" value="Glycogen Phosphorylase B"/>
    <property type="match status" value="2"/>
</dbReference>
<sequence length="374" mass="42060">MKFVLVGTAYPHRGGIAHYVALLSQSLQEAGHEVKVVSFSRQYPSLLFPGKTQDDSGDESIRVDSERLIDTINPFSWFKAGSRIRDYKPDLVVYKYWKPFFAPAYGTMARKIKSAGIKNCFLLDNVIPHERRPGDIALTKYALKPIDSFIAQSNVVAKDLLSLRPEAKYKEVPHPVYSIFPTGGKSEEAKQRLGVKAKEVALFFGFIRAYKGLANLLKAVAEIPKERDFQLLIGGEFYEDDKPYRDLIQNLGIEDRIVFHDRYIPNEEVGDFFAAANVVVLPYNSATQSGIIQIAFNYDKPVITTDVGGLPEVVRDGELGRVVPPEAPSVLAKTIESYFDQNEEALFTPRVAEEKKKYSWARLVEALEEFAKPS</sequence>
<dbReference type="PANTHER" id="PTHR12526">
    <property type="entry name" value="GLYCOSYLTRANSFERASE"/>
    <property type="match status" value="1"/>
</dbReference>
<evidence type="ECO:0000256" key="1">
    <source>
        <dbReference type="ARBA" id="ARBA00022676"/>
    </source>
</evidence>
<dbReference type="InterPro" id="IPR001296">
    <property type="entry name" value="Glyco_trans_1"/>
</dbReference>
<dbReference type="Pfam" id="PF13439">
    <property type="entry name" value="Glyco_transf_4"/>
    <property type="match status" value="1"/>
</dbReference>
<keyword evidence="1" id="KW-0328">Glycosyltransferase</keyword>
<protein>
    <submittedName>
        <fullName evidence="5">Glycosyltransferase</fullName>
    </submittedName>
</protein>
<reference evidence="5 6" key="1">
    <citation type="submission" date="2020-03" db="EMBL/GenBank/DDBJ databases">
        <title>Metabolic flexibility allows generalist bacteria to become dominant in a frequently disturbed ecosystem.</title>
        <authorList>
            <person name="Chen Y.-J."/>
            <person name="Leung P.M."/>
            <person name="Bay S.K."/>
            <person name="Hugenholtz P."/>
            <person name="Kessler A.J."/>
            <person name="Shelley G."/>
            <person name="Waite D.W."/>
            <person name="Cook P.L."/>
            <person name="Greening C."/>
        </authorList>
    </citation>
    <scope>NUCLEOTIDE SEQUENCE [LARGE SCALE GENOMIC DNA]</scope>
    <source>
        <strain evidence="5">SS_bin_28</strain>
    </source>
</reference>
<evidence type="ECO:0000313" key="5">
    <source>
        <dbReference type="EMBL" id="NNF05630.1"/>
    </source>
</evidence>
<dbReference type="GO" id="GO:0016757">
    <property type="term" value="F:glycosyltransferase activity"/>
    <property type="evidence" value="ECO:0007669"/>
    <property type="project" value="UniProtKB-KW"/>
</dbReference>
<comment type="caution">
    <text evidence="5">The sequence shown here is derived from an EMBL/GenBank/DDBJ whole genome shotgun (WGS) entry which is preliminary data.</text>
</comment>